<evidence type="ECO:0000256" key="7">
    <source>
        <dbReference type="ARBA" id="ARBA00022694"/>
    </source>
</evidence>
<dbReference type="PANTHER" id="PTHR12896:SF1">
    <property type="entry name" value="ELONGATOR COMPLEX PROTEIN 4"/>
    <property type="match status" value="1"/>
</dbReference>
<evidence type="ECO:0000256" key="4">
    <source>
        <dbReference type="ARBA" id="ARBA00007573"/>
    </source>
</evidence>
<comment type="pathway">
    <text evidence="3">tRNA modification; 5-methoxycarbonylmethyl-2-thiouridine-tRNA biosynthesis.</text>
</comment>
<dbReference type="InterPro" id="IPR008728">
    <property type="entry name" value="Elongator_complex_protein_4"/>
</dbReference>
<keyword evidence="8" id="KW-0539">Nucleus</keyword>
<dbReference type="InterPro" id="IPR027417">
    <property type="entry name" value="P-loop_NTPase"/>
</dbReference>
<dbReference type="EMBL" id="JALJOU010000053">
    <property type="protein sequence ID" value="KAK9828024.1"/>
    <property type="molecule type" value="Genomic_DNA"/>
</dbReference>
<evidence type="ECO:0000256" key="5">
    <source>
        <dbReference type="ARBA" id="ARBA00020265"/>
    </source>
</evidence>
<keyword evidence="7" id="KW-0819">tRNA processing</keyword>
<keyword evidence="10" id="KW-1185">Reference proteome</keyword>
<protein>
    <recommendedName>
        <fullName evidence="5">Elongator complex protein 4</fullName>
    </recommendedName>
</protein>
<dbReference type="GO" id="GO:0002098">
    <property type="term" value="P:tRNA wobble uridine modification"/>
    <property type="evidence" value="ECO:0007669"/>
    <property type="project" value="InterPro"/>
</dbReference>
<organism evidence="9 10">
    <name type="scientific">Elliptochloris bilobata</name>
    <dbReference type="NCBI Taxonomy" id="381761"/>
    <lineage>
        <taxon>Eukaryota</taxon>
        <taxon>Viridiplantae</taxon>
        <taxon>Chlorophyta</taxon>
        <taxon>core chlorophytes</taxon>
        <taxon>Trebouxiophyceae</taxon>
        <taxon>Trebouxiophyceae incertae sedis</taxon>
        <taxon>Elliptochloris clade</taxon>
        <taxon>Elliptochloris</taxon>
    </lineage>
</organism>
<gene>
    <name evidence="9" type="ORF">WJX81_001053</name>
</gene>
<dbReference type="Pfam" id="PF05625">
    <property type="entry name" value="PAXNEB"/>
    <property type="match status" value="2"/>
</dbReference>
<dbReference type="GO" id="GO:0033588">
    <property type="term" value="C:elongator holoenzyme complex"/>
    <property type="evidence" value="ECO:0007669"/>
    <property type="project" value="InterPro"/>
</dbReference>
<dbReference type="Gene3D" id="3.40.50.300">
    <property type="entry name" value="P-loop containing nucleotide triphosphate hydrolases"/>
    <property type="match status" value="2"/>
</dbReference>
<accession>A0AAW1R337</accession>
<dbReference type="PANTHER" id="PTHR12896">
    <property type="entry name" value="PAX6 NEIGHBOR PROTEIN PAXNEB"/>
    <property type="match status" value="1"/>
</dbReference>
<keyword evidence="6" id="KW-0963">Cytoplasm</keyword>
<evidence type="ECO:0000313" key="10">
    <source>
        <dbReference type="Proteomes" id="UP001445335"/>
    </source>
</evidence>
<comment type="subcellular location">
    <subcellularLocation>
        <location evidence="2">Cytoplasm</location>
    </subcellularLocation>
    <subcellularLocation>
        <location evidence="1">Nucleus</location>
    </subcellularLocation>
</comment>
<comment type="caution">
    <text evidence="9">The sequence shown here is derived from an EMBL/GenBank/DDBJ whole genome shotgun (WGS) entry which is preliminary data.</text>
</comment>
<evidence type="ECO:0000256" key="8">
    <source>
        <dbReference type="ARBA" id="ARBA00023242"/>
    </source>
</evidence>
<reference evidence="9 10" key="1">
    <citation type="journal article" date="2024" name="Nat. Commun.">
        <title>Phylogenomics reveals the evolutionary origins of lichenization in chlorophyte algae.</title>
        <authorList>
            <person name="Puginier C."/>
            <person name="Libourel C."/>
            <person name="Otte J."/>
            <person name="Skaloud P."/>
            <person name="Haon M."/>
            <person name="Grisel S."/>
            <person name="Petersen M."/>
            <person name="Berrin J.G."/>
            <person name="Delaux P.M."/>
            <person name="Dal Grande F."/>
            <person name="Keller J."/>
        </authorList>
    </citation>
    <scope>NUCLEOTIDE SEQUENCE [LARGE SCALE GENOMIC DNA]</scope>
    <source>
        <strain evidence="9 10">SAG 245.80</strain>
    </source>
</reference>
<dbReference type="Proteomes" id="UP001445335">
    <property type="component" value="Unassembled WGS sequence"/>
</dbReference>
<dbReference type="GO" id="GO:0005737">
    <property type="term" value="C:cytoplasm"/>
    <property type="evidence" value="ECO:0007669"/>
    <property type="project" value="UniProtKB-SubCell"/>
</dbReference>
<proteinExistence type="inferred from homology"/>
<dbReference type="AlphaFoldDB" id="A0AAW1R337"/>
<evidence type="ECO:0000256" key="6">
    <source>
        <dbReference type="ARBA" id="ARBA00022490"/>
    </source>
</evidence>
<name>A0AAW1R337_9CHLO</name>
<evidence type="ECO:0000256" key="1">
    <source>
        <dbReference type="ARBA" id="ARBA00004123"/>
    </source>
</evidence>
<dbReference type="GO" id="GO:0008023">
    <property type="term" value="C:transcription elongation factor complex"/>
    <property type="evidence" value="ECO:0007669"/>
    <property type="project" value="TreeGrafter"/>
</dbReference>
<sequence length="310" mass="31943">MPSFMRSAAAGGAGAGTRAGLHGQTLVSTGHADLDRVLGGGLPLGALLVILEDTASPHAATLLRCFAAEGVACGHQVLWAAGGQVPPGGLADVLPAFARVRGADKEAEAPKQATAPEEAQLRIAWQYRPRRWCHEFDLTRPMADETLRGAHADSAYFAGAAAVQELGTAVLRAAFRIKGVLRASRCAGMLSFPAGLYPPDVAVRLAHLADGVLDVQALRDDSGLTRLATDPASCCGLLHMRKLPGLGAFARPTPEAPLLLLRHRRTRLAIEEVQIDPDAEAAEAAASGARPAAAGLCGGGPPGAASALDF</sequence>
<evidence type="ECO:0000256" key="3">
    <source>
        <dbReference type="ARBA" id="ARBA00005043"/>
    </source>
</evidence>
<comment type="similarity">
    <text evidence="4">Belongs to the ELP4 family.</text>
</comment>
<evidence type="ECO:0000256" key="2">
    <source>
        <dbReference type="ARBA" id="ARBA00004496"/>
    </source>
</evidence>
<evidence type="ECO:0000313" key="9">
    <source>
        <dbReference type="EMBL" id="KAK9828024.1"/>
    </source>
</evidence>